<dbReference type="AlphaFoldDB" id="A0A7W7D6T0"/>
<evidence type="ECO:0000259" key="1">
    <source>
        <dbReference type="Pfam" id="PF01797"/>
    </source>
</evidence>
<dbReference type="GO" id="GO:0003677">
    <property type="term" value="F:DNA binding"/>
    <property type="evidence" value="ECO:0007669"/>
    <property type="project" value="InterPro"/>
</dbReference>
<proteinExistence type="predicted"/>
<name>A0A7W7D6T0_9ACTN</name>
<dbReference type="Proteomes" id="UP000542210">
    <property type="component" value="Unassembled WGS sequence"/>
</dbReference>
<organism evidence="2 3">
    <name type="scientific">Sphaerisporangium siamense</name>
    <dbReference type="NCBI Taxonomy" id="795645"/>
    <lineage>
        <taxon>Bacteria</taxon>
        <taxon>Bacillati</taxon>
        <taxon>Actinomycetota</taxon>
        <taxon>Actinomycetes</taxon>
        <taxon>Streptosporangiales</taxon>
        <taxon>Streptosporangiaceae</taxon>
        <taxon>Sphaerisporangium</taxon>
    </lineage>
</organism>
<dbReference type="EMBL" id="JACHND010000001">
    <property type="protein sequence ID" value="MBB4701353.1"/>
    <property type="molecule type" value="Genomic_DNA"/>
</dbReference>
<feature type="domain" description="Transposase IS200-like" evidence="1">
    <location>
        <begin position="3"/>
        <end position="77"/>
    </location>
</feature>
<dbReference type="PANTHER" id="PTHR33360:SF2">
    <property type="entry name" value="TRANSPOSASE FOR INSERTION SEQUENCE ELEMENT IS200"/>
    <property type="match status" value="1"/>
</dbReference>
<dbReference type="InterPro" id="IPR002686">
    <property type="entry name" value="Transposase_17"/>
</dbReference>
<evidence type="ECO:0000313" key="3">
    <source>
        <dbReference type="Proteomes" id="UP000542210"/>
    </source>
</evidence>
<evidence type="ECO:0000313" key="2">
    <source>
        <dbReference type="EMBL" id="MBB4701353.1"/>
    </source>
</evidence>
<sequence>MAMEMEVMPDPVHFLVDVGAQYGVHRLDKAIKGRSSGVLREEFPHLMSPPPPLWTKSFFVATVGGAPLAIVKRHVERKGR</sequence>
<dbReference type="PANTHER" id="PTHR33360">
    <property type="entry name" value="TRANSPOSASE FOR INSERTION SEQUENCE ELEMENT IS200"/>
    <property type="match status" value="1"/>
</dbReference>
<dbReference type="GO" id="GO:0004803">
    <property type="term" value="F:transposase activity"/>
    <property type="evidence" value="ECO:0007669"/>
    <property type="project" value="InterPro"/>
</dbReference>
<keyword evidence="3" id="KW-1185">Reference proteome</keyword>
<protein>
    <submittedName>
        <fullName evidence="2">REP element-mobilizing transposase RayT</fullName>
    </submittedName>
</protein>
<comment type="caution">
    <text evidence="2">The sequence shown here is derived from an EMBL/GenBank/DDBJ whole genome shotgun (WGS) entry which is preliminary data.</text>
</comment>
<gene>
    <name evidence="2" type="ORF">BJ982_002897</name>
</gene>
<dbReference type="InterPro" id="IPR036515">
    <property type="entry name" value="Transposase_17_sf"/>
</dbReference>
<dbReference type="Pfam" id="PF01797">
    <property type="entry name" value="Y1_Tnp"/>
    <property type="match status" value="1"/>
</dbReference>
<dbReference type="SUPFAM" id="SSF143422">
    <property type="entry name" value="Transposase IS200-like"/>
    <property type="match status" value="1"/>
</dbReference>
<dbReference type="GO" id="GO:0006313">
    <property type="term" value="P:DNA transposition"/>
    <property type="evidence" value="ECO:0007669"/>
    <property type="project" value="InterPro"/>
</dbReference>
<reference evidence="2 3" key="1">
    <citation type="submission" date="2020-08" db="EMBL/GenBank/DDBJ databases">
        <title>Sequencing the genomes of 1000 actinobacteria strains.</title>
        <authorList>
            <person name="Klenk H.-P."/>
        </authorList>
    </citation>
    <scope>NUCLEOTIDE SEQUENCE [LARGE SCALE GENOMIC DNA]</scope>
    <source>
        <strain evidence="2 3">DSM 45784</strain>
    </source>
</reference>
<dbReference type="Gene3D" id="3.30.70.1290">
    <property type="entry name" value="Transposase IS200-like"/>
    <property type="match status" value="1"/>
</dbReference>
<accession>A0A7W7D6T0</accession>